<evidence type="ECO:0000313" key="5">
    <source>
        <dbReference type="EMBL" id="SDE33065.1"/>
    </source>
</evidence>
<reference evidence="6" key="1">
    <citation type="submission" date="2016-10" db="EMBL/GenBank/DDBJ databases">
        <authorList>
            <person name="Varghese N."/>
            <person name="Submissions S."/>
        </authorList>
    </citation>
    <scope>NUCLEOTIDE SEQUENCE [LARGE SCALE GENOMIC DNA]</scope>
    <source>
        <strain evidence="6">DSM 21424</strain>
    </source>
</reference>
<dbReference type="EMBL" id="FNAT01000002">
    <property type="protein sequence ID" value="SDE33065.1"/>
    <property type="molecule type" value="Genomic_DNA"/>
</dbReference>
<dbReference type="GO" id="GO:0016887">
    <property type="term" value="F:ATP hydrolysis activity"/>
    <property type="evidence" value="ECO:0007669"/>
    <property type="project" value="InterPro"/>
</dbReference>
<organism evidence="5 6">
    <name type="scientific">Limimaricola pyoseonensis</name>
    <dbReference type="NCBI Taxonomy" id="521013"/>
    <lineage>
        <taxon>Bacteria</taxon>
        <taxon>Pseudomonadati</taxon>
        <taxon>Pseudomonadota</taxon>
        <taxon>Alphaproteobacteria</taxon>
        <taxon>Rhodobacterales</taxon>
        <taxon>Paracoccaceae</taxon>
        <taxon>Limimaricola</taxon>
    </lineage>
</organism>
<name>A0A1G7C3Q6_9RHOB</name>
<gene>
    <name evidence="5" type="ORF">SAMN04488567_1315</name>
</gene>
<dbReference type="InterPro" id="IPR027417">
    <property type="entry name" value="P-loop_NTPase"/>
</dbReference>
<dbReference type="PANTHER" id="PTHR42759:SF1">
    <property type="entry name" value="MAGNESIUM-CHELATASE SUBUNIT CHLD"/>
    <property type="match status" value="1"/>
</dbReference>
<dbReference type="GO" id="GO:0005524">
    <property type="term" value="F:ATP binding"/>
    <property type="evidence" value="ECO:0007669"/>
    <property type="project" value="UniProtKB-KW"/>
</dbReference>
<comment type="similarity">
    <text evidence="3">Belongs to the MoxR family.</text>
</comment>
<dbReference type="Gene3D" id="1.10.8.80">
    <property type="entry name" value="Magnesium chelatase subunit I, C-Terminal domain"/>
    <property type="match status" value="1"/>
</dbReference>
<dbReference type="InterPro" id="IPR041628">
    <property type="entry name" value="ChlI/MoxR_AAA_lid"/>
</dbReference>
<dbReference type="InterPro" id="IPR050764">
    <property type="entry name" value="CbbQ/NirQ/NorQ/GpvN"/>
</dbReference>
<proteinExistence type="inferred from homology"/>
<dbReference type="InterPro" id="IPR003593">
    <property type="entry name" value="AAA+_ATPase"/>
</dbReference>
<dbReference type="Gene3D" id="3.40.50.300">
    <property type="entry name" value="P-loop containing nucleotide triphosphate hydrolases"/>
    <property type="match status" value="1"/>
</dbReference>
<dbReference type="PANTHER" id="PTHR42759">
    <property type="entry name" value="MOXR FAMILY PROTEIN"/>
    <property type="match status" value="1"/>
</dbReference>
<dbReference type="Pfam" id="PF07726">
    <property type="entry name" value="AAA_3"/>
    <property type="match status" value="1"/>
</dbReference>
<protein>
    <submittedName>
        <fullName evidence="5">MoxR-like ATPase</fullName>
    </submittedName>
</protein>
<feature type="domain" description="AAA+ ATPase" evidence="4">
    <location>
        <begin position="48"/>
        <end position="192"/>
    </location>
</feature>
<keyword evidence="2" id="KW-0067">ATP-binding</keyword>
<evidence type="ECO:0000256" key="1">
    <source>
        <dbReference type="ARBA" id="ARBA00022741"/>
    </source>
</evidence>
<evidence type="ECO:0000313" key="6">
    <source>
        <dbReference type="Proteomes" id="UP000198922"/>
    </source>
</evidence>
<keyword evidence="1" id="KW-0547">Nucleotide-binding</keyword>
<dbReference type="Proteomes" id="UP000198922">
    <property type="component" value="Unassembled WGS sequence"/>
</dbReference>
<dbReference type="CDD" id="cd00009">
    <property type="entry name" value="AAA"/>
    <property type="match status" value="1"/>
</dbReference>
<evidence type="ECO:0000256" key="2">
    <source>
        <dbReference type="ARBA" id="ARBA00022840"/>
    </source>
</evidence>
<accession>A0A1G7C3Q6</accession>
<dbReference type="SMART" id="SM00382">
    <property type="entry name" value="AAA"/>
    <property type="match status" value="1"/>
</dbReference>
<dbReference type="OrthoDB" id="9808397at2"/>
<dbReference type="AlphaFoldDB" id="A0A1G7C3Q6"/>
<dbReference type="FunFam" id="3.40.50.300:FF:000640">
    <property type="entry name" value="MoxR family ATPase"/>
    <property type="match status" value="1"/>
</dbReference>
<dbReference type="SUPFAM" id="SSF52540">
    <property type="entry name" value="P-loop containing nucleoside triphosphate hydrolases"/>
    <property type="match status" value="1"/>
</dbReference>
<dbReference type="InterPro" id="IPR011703">
    <property type="entry name" value="ATPase_AAA-3"/>
</dbReference>
<dbReference type="Pfam" id="PF17863">
    <property type="entry name" value="AAA_lid_2"/>
    <property type="match status" value="1"/>
</dbReference>
<dbReference type="PIRSF" id="PIRSF002849">
    <property type="entry name" value="AAA_ATPase_chaperone_MoxR_prd"/>
    <property type="match status" value="1"/>
</dbReference>
<dbReference type="RefSeq" id="WP_090110357.1">
    <property type="nucleotide sequence ID" value="NZ_FNAT01000002.1"/>
</dbReference>
<evidence type="ECO:0000259" key="4">
    <source>
        <dbReference type="SMART" id="SM00382"/>
    </source>
</evidence>
<sequence length="338" mass="36368">MPEQLSDADLVAGIEALGERLATARASVARRFIGQERVVDLTLAALLCGGHALLVGLPGLGKTRLVDALSTVMGLSESRIQFTPDLMPADILGSEVLETAADGSRSFRFIEGPVFCQLLMADEINRASPRTQSALLQAMQEREVTIAGEHRPLGPPFHVLATQNPLEQEGTYPLPEAQLDRFLFQIDVPYPTRDTERDILLATTGLEEAEAEAVFTAEELLEAQRLLRRMPVGEAVVELILDLVRACRPEEPEALPEVRQSVSWGPGPRAAQALMLAVRAEALLDGRLAPGPQDVARLAAPVLSHRMALGFAARARGESLAALIDTVAARVTRSEAAA</sequence>
<dbReference type="STRING" id="521013.SAMN04488567_1315"/>
<evidence type="ECO:0000256" key="3">
    <source>
        <dbReference type="ARBA" id="ARBA00061607"/>
    </source>
</evidence>
<keyword evidence="6" id="KW-1185">Reference proteome</keyword>